<evidence type="ECO:0000259" key="7">
    <source>
        <dbReference type="SMART" id="SM01043"/>
    </source>
</evidence>
<organism evidence="8">
    <name type="scientific">metagenome</name>
    <dbReference type="NCBI Taxonomy" id="256318"/>
    <lineage>
        <taxon>unclassified sequences</taxon>
        <taxon>metagenomes</taxon>
    </lineage>
</organism>
<keyword evidence="5" id="KW-0472">Membrane</keyword>
<comment type="similarity">
    <text evidence="1">Belongs to the AfsR/DnrI/RedD regulatory family.</text>
</comment>
<dbReference type="SUPFAM" id="SSF82171">
    <property type="entry name" value="DPP6 N-terminal domain-like"/>
    <property type="match status" value="1"/>
</dbReference>
<reference evidence="8" key="1">
    <citation type="submission" date="2015-08" db="EMBL/GenBank/DDBJ databases">
        <authorList>
            <person name="Babu N.S."/>
            <person name="Beckwith C.J."/>
            <person name="Beseler K.G."/>
            <person name="Brison A."/>
            <person name="Carone J.V."/>
            <person name="Caskin T.P."/>
            <person name="Diamond M."/>
            <person name="Durham M.E."/>
            <person name="Foxe J.M."/>
            <person name="Go M."/>
            <person name="Henderson B.A."/>
            <person name="Jones I.B."/>
            <person name="McGettigan J.A."/>
            <person name="Micheletti S.J."/>
            <person name="Nasrallah M.E."/>
            <person name="Ortiz D."/>
            <person name="Piller C.R."/>
            <person name="Privatt S.R."/>
            <person name="Schneider S.L."/>
            <person name="Sharp S."/>
            <person name="Smith T.C."/>
            <person name="Stanton J.D."/>
            <person name="Ullery H.E."/>
            <person name="Wilson R.J."/>
            <person name="Serrano M.G."/>
            <person name="Buck G."/>
            <person name="Lee V."/>
            <person name="Wang Y."/>
            <person name="Carvalho R."/>
            <person name="Voegtly L."/>
            <person name="Shi R."/>
            <person name="Duckworth R."/>
            <person name="Johnson A."/>
            <person name="Loviza R."/>
            <person name="Walstead R."/>
            <person name="Shah Z."/>
            <person name="Kiflezghi M."/>
            <person name="Wade K."/>
            <person name="Ball S.L."/>
            <person name="Bradley K.W."/>
            <person name="Asai D.J."/>
            <person name="Bowman C.A."/>
            <person name="Russell D.A."/>
            <person name="Pope W.H."/>
            <person name="Jacobs-Sera D."/>
            <person name="Hendrix R.W."/>
            <person name="Hatfull G.F."/>
        </authorList>
    </citation>
    <scope>NUCLEOTIDE SEQUENCE</scope>
</reference>
<dbReference type="SMART" id="SM00320">
    <property type="entry name" value="WD40"/>
    <property type="match status" value="6"/>
</dbReference>
<keyword evidence="5" id="KW-0812">Transmembrane</keyword>
<dbReference type="SMART" id="SM00862">
    <property type="entry name" value="Trans_reg_C"/>
    <property type="match status" value="1"/>
</dbReference>
<sequence>MGIAVLGPVEVDGQSAGLAPRDRVVLSALVVRGGEPLSTEVLADALWGADPPASWAKVVHGCIARLRKRLGAAAIASGAGGYSLALSEGELDSRSFERLFERAREAWSGDDPERASYLVQEALDLWRGRALADVEDWEPGRVEAARLAGLRMDAEELRVEAETLAGRQREVLPLARTLVAQAPLRERRWALLATALHQTGQQAEALAALKQARTMLVDQLGLDPGRDLVQLEGMLLRQDPSLDPVSGREVSADCPYRGLLPYGTEDADSFFGREADVAACLRKLREVGALAIVGPSGVGKSSLMRAGVVASLTRGRTEVLLTTPGAQPTASLAGLRSHGRQVLVVDQAEEAVTTCQDDRERERYFAALAAHTAAGGALVLSLRADHLGDLAPYPDVTRILEDGLYLLGPMGESDLRSAIEGPARGAGLRLEPGLVDLLVRDVEGEPAALPLLSHVLRETWARREGPTLTVDGYRATGGIRDAVSRTAESLYDTMDEDQRTHLRSVLMRLVVPSEDGDPVRARVSRAKLAVDEEHRALLEQLAIARLVSIDGDSVQIAHEALVRVWPRLRAWLDDDVEGQRLFRHLASAADAWDAMERPDSELYRGTRLARTLEWRARADPELNDNEAAYLAASVALGESEARATEGRVAHERQINRRLGGALAVAGVLLVLTMIAGLFVWLSADRAERERDRAARERDRATQSAIVADALRAGAQGLLSEDLTAGLLLAVQGVRTDSSSAALENLGSALARAGALAGVRDFGREVGRPGTAHFSALAVSPDDVLVAVCLWSGGARMFDATTLMSLPFADSTHPCASLAFSPDGDKVVVAGSSDGQLRLYDVDTLRLSARQPGGFSASFGVLYTPLNHVDVAFSGDGARFVAQLHKRRPDGESARVGRVMVWDSVNPLQPVFSTPLPQFSHVALGPRGDRLYVATKHTPSLRVYDVDSGRLLTAVPDDLVASHDVTDAVLSPDGSTLAVATGQRVIRYDARTLQRRGPVLTGHTALVVEVAYSRDGRLLATSADDGTAAVWEGRSGLLLHRFEAGSSSLAFSGDGRLFAAGGAGLIQAWNVAGASRELALGEQAAQPDEEYALSLPAPDGQKVARVRSGRLWFEEIRTGRALTEPARLAGPEPDLAWSPDSRWLVAVDGPVRGPRRVVTVWDASTGSVSVRTERFSAREGAVRARFSQDAATVFIHDGTWLHTLDRATLRRRYPATPARSDSADLVPHPDGSVLVLQGYDGSFLRVDPRTRAVVDQSGPGLLSTEDLQGVVSADGTRMWVTGPQVRTRLLDLETKQYLGPDAGWQWGAPALSADGRQFAVAGQGRIRLWDGQTGEYQASLPLPGRVGDYAITYRPDGSGLVIVSTSGGTWTADTRTDRWDERACVIAGRNLSSTEWATYFPNAPYELTCPQWPAGI</sequence>
<proteinExistence type="inferred from homology"/>
<evidence type="ECO:0000256" key="3">
    <source>
        <dbReference type="ARBA" id="ARBA00023125"/>
    </source>
</evidence>
<dbReference type="Gene3D" id="1.25.40.10">
    <property type="entry name" value="Tetratricopeptide repeat domain"/>
    <property type="match status" value="1"/>
</dbReference>
<dbReference type="Pfam" id="PF03704">
    <property type="entry name" value="BTAD"/>
    <property type="match status" value="1"/>
</dbReference>
<dbReference type="InterPro" id="IPR011990">
    <property type="entry name" value="TPR-like_helical_dom_sf"/>
</dbReference>
<dbReference type="InterPro" id="IPR051677">
    <property type="entry name" value="AfsR-DnrI-RedD_regulator"/>
</dbReference>
<evidence type="ECO:0000256" key="5">
    <source>
        <dbReference type="SAM" id="Phobius"/>
    </source>
</evidence>
<dbReference type="SUPFAM" id="SSF48452">
    <property type="entry name" value="TPR-like"/>
    <property type="match status" value="1"/>
</dbReference>
<accession>A0A2P2BWI8</accession>
<keyword evidence="3" id="KW-0238">DNA-binding</keyword>
<keyword evidence="4" id="KW-0804">Transcription</keyword>
<keyword evidence="2" id="KW-0805">Transcription regulation</keyword>
<dbReference type="GO" id="GO:0000160">
    <property type="term" value="P:phosphorelay signal transduction system"/>
    <property type="evidence" value="ECO:0007669"/>
    <property type="project" value="InterPro"/>
</dbReference>
<name>A0A2P2BWI8_9ZZZZ</name>
<dbReference type="SUPFAM" id="SSF52540">
    <property type="entry name" value="P-loop containing nucleoside triphosphate hydrolases"/>
    <property type="match status" value="1"/>
</dbReference>
<dbReference type="InterPro" id="IPR016032">
    <property type="entry name" value="Sig_transdc_resp-reg_C-effctor"/>
</dbReference>
<keyword evidence="5" id="KW-1133">Transmembrane helix</keyword>
<dbReference type="SUPFAM" id="SSF50998">
    <property type="entry name" value="Quinoprotein alcohol dehydrogenase-like"/>
    <property type="match status" value="1"/>
</dbReference>
<feature type="domain" description="OmpR/PhoB-type" evidence="6">
    <location>
        <begin position="13"/>
        <end position="84"/>
    </location>
</feature>
<dbReference type="InterPro" id="IPR036388">
    <property type="entry name" value="WH-like_DNA-bd_sf"/>
</dbReference>
<dbReference type="PANTHER" id="PTHR35807">
    <property type="entry name" value="TRANSCRIPTIONAL REGULATOR REDD-RELATED"/>
    <property type="match status" value="1"/>
</dbReference>
<evidence type="ECO:0000256" key="2">
    <source>
        <dbReference type="ARBA" id="ARBA00023015"/>
    </source>
</evidence>
<dbReference type="GO" id="GO:0005829">
    <property type="term" value="C:cytosol"/>
    <property type="evidence" value="ECO:0007669"/>
    <property type="project" value="UniProtKB-ARBA"/>
</dbReference>
<dbReference type="GO" id="GO:0006355">
    <property type="term" value="P:regulation of DNA-templated transcription"/>
    <property type="evidence" value="ECO:0007669"/>
    <property type="project" value="InterPro"/>
</dbReference>
<dbReference type="SMART" id="SM01043">
    <property type="entry name" value="BTAD"/>
    <property type="match status" value="1"/>
</dbReference>
<evidence type="ECO:0000256" key="1">
    <source>
        <dbReference type="ARBA" id="ARBA00005820"/>
    </source>
</evidence>
<evidence type="ECO:0000313" key="8">
    <source>
        <dbReference type="EMBL" id="CUR54113.1"/>
    </source>
</evidence>
<evidence type="ECO:0000256" key="4">
    <source>
        <dbReference type="ARBA" id="ARBA00023163"/>
    </source>
</evidence>
<dbReference type="CDD" id="cd15831">
    <property type="entry name" value="BTAD"/>
    <property type="match status" value="1"/>
</dbReference>
<dbReference type="Gene3D" id="2.130.10.10">
    <property type="entry name" value="YVTN repeat-like/Quinoprotein amine dehydrogenase"/>
    <property type="match status" value="3"/>
</dbReference>
<dbReference type="GO" id="GO:0003677">
    <property type="term" value="F:DNA binding"/>
    <property type="evidence" value="ECO:0007669"/>
    <property type="project" value="UniProtKB-KW"/>
</dbReference>
<gene>
    <name evidence="8" type="ORF">NOCA2120146</name>
</gene>
<dbReference type="Pfam" id="PF20703">
    <property type="entry name" value="nSTAND1"/>
    <property type="match status" value="1"/>
</dbReference>
<dbReference type="InterPro" id="IPR011047">
    <property type="entry name" value="Quinoprotein_ADH-like_sf"/>
</dbReference>
<feature type="transmembrane region" description="Helical" evidence="5">
    <location>
        <begin position="658"/>
        <end position="683"/>
    </location>
</feature>
<dbReference type="PANTHER" id="PTHR35807:SF1">
    <property type="entry name" value="TRANSCRIPTIONAL REGULATOR REDD"/>
    <property type="match status" value="1"/>
</dbReference>
<dbReference type="Pfam" id="PF00400">
    <property type="entry name" value="WD40"/>
    <property type="match status" value="2"/>
</dbReference>
<dbReference type="PROSITE" id="PS50294">
    <property type="entry name" value="WD_REPEATS_REGION"/>
    <property type="match status" value="1"/>
</dbReference>
<dbReference type="PROSITE" id="PS50082">
    <property type="entry name" value="WD_REPEATS_2"/>
    <property type="match status" value="2"/>
</dbReference>
<dbReference type="InterPro" id="IPR005158">
    <property type="entry name" value="BTAD"/>
</dbReference>
<dbReference type="InterPro" id="IPR015943">
    <property type="entry name" value="WD40/YVTN_repeat-like_dom_sf"/>
</dbReference>
<dbReference type="InterPro" id="IPR049052">
    <property type="entry name" value="nSTAND1"/>
</dbReference>
<dbReference type="Gene3D" id="1.10.10.10">
    <property type="entry name" value="Winged helix-like DNA-binding domain superfamily/Winged helix DNA-binding domain"/>
    <property type="match status" value="1"/>
</dbReference>
<dbReference type="SUPFAM" id="SSF46894">
    <property type="entry name" value="C-terminal effector domain of the bipartite response regulators"/>
    <property type="match status" value="1"/>
</dbReference>
<dbReference type="InterPro" id="IPR001680">
    <property type="entry name" value="WD40_rpt"/>
</dbReference>
<dbReference type="InterPro" id="IPR027417">
    <property type="entry name" value="P-loop_NTPase"/>
</dbReference>
<feature type="domain" description="Bacterial transcriptional activator" evidence="7">
    <location>
        <begin position="91"/>
        <end position="236"/>
    </location>
</feature>
<dbReference type="EMBL" id="CZKA01000004">
    <property type="protein sequence ID" value="CUR54113.1"/>
    <property type="molecule type" value="Genomic_DNA"/>
</dbReference>
<protein>
    <submittedName>
        <fullName evidence="8">Putative Transcriptional regulator, SARP family</fullName>
    </submittedName>
</protein>
<dbReference type="InterPro" id="IPR001867">
    <property type="entry name" value="OmpR/PhoB-type_DNA-bd"/>
</dbReference>
<evidence type="ECO:0000259" key="6">
    <source>
        <dbReference type="SMART" id="SM00862"/>
    </source>
</evidence>